<dbReference type="RefSeq" id="WP_317016218.1">
    <property type="nucleotide sequence ID" value="NZ_CP136511.1"/>
</dbReference>
<dbReference type="Proteomes" id="UP001302652">
    <property type="component" value="Chromosome 3"/>
</dbReference>
<keyword evidence="1 2" id="KW-0597">Phosphoprotein</keyword>
<dbReference type="InterPro" id="IPR011006">
    <property type="entry name" value="CheY-like_superfamily"/>
</dbReference>
<feature type="modified residue" description="4-aspartylphosphate" evidence="2">
    <location>
        <position position="55"/>
    </location>
</feature>
<organism evidence="4 5">
    <name type="scientific">Paraburkholderia kirstenboschensis</name>
    <dbReference type="NCBI Taxonomy" id="1245436"/>
    <lineage>
        <taxon>Bacteria</taxon>
        <taxon>Pseudomonadati</taxon>
        <taxon>Pseudomonadota</taxon>
        <taxon>Betaproteobacteria</taxon>
        <taxon>Burkholderiales</taxon>
        <taxon>Burkholderiaceae</taxon>
        <taxon>Paraburkholderia</taxon>
    </lineage>
</organism>
<dbReference type="PANTHER" id="PTHR44591">
    <property type="entry name" value="STRESS RESPONSE REGULATOR PROTEIN 1"/>
    <property type="match status" value="1"/>
</dbReference>
<dbReference type="Gene3D" id="3.40.50.2300">
    <property type="match status" value="1"/>
</dbReference>
<feature type="domain" description="Response regulatory" evidence="3">
    <location>
        <begin position="6"/>
        <end position="68"/>
    </location>
</feature>
<dbReference type="Pfam" id="PF00072">
    <property type="entry name" value="Response_reg"/>
    <property type="match status" value="1"/>
</dbReference>
<evidence type="ECO:0000256" key="2">
    <source>
        <dbReference type="PROSITE-ProRule" id="PRU00169"/>
    </source>
</evidence>
<dbReference type="PROSITE" id="PS50110">
    <property type="entry name" value="RESPONSE_REGULATORY"/>
    <property type="match status" value="1"/>
</dbReference>
<evidence type="ECO:0000259" key="3">
    <source>
        <dbReference type="PROSITE" id="PS50110"/>
    </source>
</evidence>
<sequence>MTDRRRVLVVDDYYDGAEAISMFLSLSGYETHFVVSGQEAARAVTDWTPDIALLDINMPGMDGFSVAR</sequence>
<evidence type="ECO:0000313" key="4">
    <source>
        <dbReference type="EMBL" id="WOD14362.1"/>
    </source>
</evidence>
<evidence type="ECO:0000313" key="5">
    <source>
        <dbReference type="Proteomes" id="UP001302652"/>
    </source>
</evidence>
<dbReference type="PANTHER" id="PTHR44591:SF3">
    <property type="entry name" value="RESPONSE REGULATORY DOMAIN-CONTAINING PROTEIN"/>
    <property type="match status" value="1"/>
</dbReference>
<dbReference type="SUPFAM" id="SSF52172">
    <property type="entry name" value="CheY-like"/>
    <property type="match status" value="1"/>
</dbReference>
<evidence type="ECO:0000256" key="1">
    <source>
        <dbReference type="ARBA" id="ARBA00022553"/>
    </source>
</evidence>
<dbReference type="EMBL" id="CP136511">
    <property type="protein sequence ID" value="WOD14362.1"/>
    <property type="molecule type" value="Genomic_DNA"/>
</dbReference>
<keyword evidence="5" id="KW-1185">Reference proteome</keyword>
<proteinExistence type="predicted"/>
<accession>A0ABZ0EDT4</accession>
<reference evidence="4 5" key="1">
    <citation type="submission" date="2023-10" db="EMBL/GenBank/DDBJ databases">
        <title>Surface-active antibiotics is a multifunctional adaptation for post-fire microbes.</title>
        <authorList>
            <person name="Liu M.D."/>
            <person name="Du Y."/>
            <person name="Koupaei S.K."/>
            <person name="Kim N.R."/>
            <person name="Zhang W."/>
            <person name="Traxler M.F."/>
        </authorList>
    </citation>
    <scope>NUCLEOTIDE SEQUENCE [LARGE SCALE GENOMIC DNA]</scope>
    <source>
        <strain evidence="4 5">F3</strain>
    </source>
</reference>
<dbReference type="InterPro" id="IPR050595">
    <property type="entry name" value="Bact_response_regulator"/>
</dbReference>
<dbReference type="InterPro" id="IPR001789">
    <property type="entry name" value="Sig_transdc_resp-reg_receiver"/>
</dbReference>
<gene>
    <name evidence="4" type="ORF">RW095_02440</name>
</gene>
<name>A0ABZ0EDT4_9BURK</name>
<protein>
    <submittedName>
        <fullName evidence="4">Response regulator</fullName>
    </submittedName>
</protein>